<dbReference type="OMA" id="YNSNMWK"/>
<dbReference type="Pfam" id="PF15046">
    <property type="entry name" value="DUF4532"/>
    <property type="match status" value="1"/>
</dbReference>
<reference evidence="2 3" key="1">
    <citation type="journal article" date="2007" name="Science">
        <title>Sea anemone genome reveals ancestral eumetazoan gene repertoire and genomic organization.</title>
        <authorList>
            <person name="Putnam N.H."/>
            <person name="Srivastava M."/>
            <person name="Hellsten U."/>
            <person name="Dirks B."/>
            <person name="Chapman J."/>
            <person name="Salamov A."/>
            <person name="Terry A."/>
            <person name="Shapiro H."/>
            <person name="Lindquist E."/>
            <person name="Kapitonov V.V."/>
            <person name="Jurka J."/>
            <person name="Genikhovich G."/>
            <person name="Grigoriev I.V."/>
            <person name="Lucas S.M."/>
            <person name="Steele R.E."/>
            <person name="Finnerty J.R."/>
            <person name="Technau U."/>
            <person name="Martindale M.Q."/>
            <person name="Rokhsar D.S."/>
        </authorList>
    </citation>
    <scope>NUCLEOTIDE SEQUENCE [LARGE SCALE GENOMIC DNA]</scope>
    <source>
        <strain evidence="3">CH2 X CH6</strain>
    </source>
</reference>
<evidence type="ECO:0000313" key="3">
    <source>
        <dbReference type="Proteomes" id="UP000001593"/>
    </source>
</evidence>
<dbReference type="PANTHER" id="PTHR35156:SF1">
    <property type="entry name" value="TESTIS-EXPRESSED PROTEIN 52"/>
    <property type="match status" value="1"/>
</dbReference>
<dbReference type="OrthoDB" id="10017413at2759"/>
<dbReference type="AlphaFoldDB" id="A7RH47"/>
<protein>
    <submittedName>
        <fullName evidence="2">Uncharacterized protein</fullName>
    </submittedName>
</protein>
<proteinExistence type="predicted"/>
<dbReference type="InterPro" id="IPR029206">
    <property type="entry name" value="DUF4532"/>
</dbReference>
<dbReference type="KEGG" id="nve:5521565"/>
<dbReference type="Proteomes" id="UP000001593">
    <property type="component" value="Unassembled WGS sequence"/>
</dbReference>
<sequence>MAFLPRSRKTFGIPVRRQPVPEVLMDTRSFVRQAPCLLPHRTTNTVQQRLWLDITELDTTNIEHKDEQYNSNMWKNFKFVRSKQSAAESSKTLSPQPKERILKQGDARLIDMETDHHVRGNIADIYPLKVPHPSRIGDNTYDKFLGEAKLTERKRNRIARQLQNSQDFRIRQMKIRSECRAPPLNWEGEIVPPQTFRRYPHRFNYDQEEDEQKLSYSYVSKNTRPYTGSPGSEYQRYGTPWKDGLRGRKPPP</sequence>
<evidence type="ECO:0000256" key="1">
    <source>
        <dbReference type="SAM" id="MobiDB-lite"/>
    </source>
</evidence>
<organism evidence="2 3">
    <name type="scientific">Nematostella vectensis</name>
    <name type="common">Starlet sea anemone</name>
    <dbReference type="NCBI Taxonomy" id="45351"/>
    <lineage>
        <taxon>Eukaryota</taxon>
        <taxon>Metazoa</taxon>
        <taxon>Cnidaria</taxon>
        <taxon>Anthozoa</taxon>
        <taxon>Hexacorallia</taxon>
        <taxon>Actiniaria</taxon>
        <taxon>Edwardsiidae</taxon>
        <taxon>Nematostella</taxon>
    </lineage>
</organism>
<gene>
    <name evidence="2" type="ORF">NEMVEDRAFT_v1g238225</name>
</gene>
<accession>A7RH47</accession>
<evidence type="ECO:0000313" key="2">
    <source>
        <dbReference type="EMBL" id="EDO49159.1"/>
    </source>
</evidence>
<feature type="region of interest" description="Disordered" evidence="1">
    <location>
        <begin position="218"/>
        <end position="252"/>
    </location>
</feature>
<dbReference type="PANTHER" id="PTHR35156">
    <property type="entry name" value="TESTIS-EXPRESSED PROTEIN 52"/>
    <property type="match status" value="1"/>
</dbReference>
<dbReference type="EMBL" id="DS469510">
    <property type="protein sequence ID" value="EDO49159.1"/>
    <property type="molecule type" value="Genomic_DNA"/>
</dbReference>
<feature type="compositionally biased region" description="Polar residues" evidence="1">
    <location>
        <begin position="218"/>
        <end position="232"/>
    </location>
</feature>
<dbReference type="PhylomeDB" id="A7RH47"/>
<name>A7RH47_NEMVE</name>
<keyword evidence="3" id="KW-1185">Reference proteome</keyword>
<dbReference type="InParanoid" id="A7RH47"/>
<dbReference type="HOGENOM" id="CLU_1103886_0_0_1"/>